<name>A0A1T5M6X1_9FIRM</name>
<proteinExistence type="predicted"/>
<dbReference type="Proteomes" id="UP000190285">
    <property type="component" value="Unassembled WGS sequence"/>
</dbReference>
<dbReference type="EMBL" id="FUZT01000010">
    <property type="protein sequence ID" value="SKC83764.1"/>
    <property type="molecule type" value="Genomic_DNA"/>
</dbReference>
<sequence length="171" mass="19886">MSSILKQTVKNKHISFWKILGMIVITVIMVNAAIGFFSRYGASYGSIAAIISLVVCSVICGYILYKDLAFYNYRIIEDELMVERVIGRSNHVFFHIKPKDIVSLNPYNELQPSNKDIKQYKFVINNNKDDWYVIEFLKEDSSYRLILEPNQAFLKALKRNFEKSKNDRVIS</sequence>
<evidence type="ECO:0000313" key="2">
    <source>
        <dbReference type="EMBL" id="SKC83764.1"/>
    </source>
</evidence>
<feature type="transmembrane region" description="Helical" evidence="1">
    <location>
        <begin position="43"/>
        <end position="65"/>
    </location>
</feature>
<keyword evidence="1" id="KW-0812">Transmembrane</keyword>
<dbReference type="AlphaFoldDB" id="A0A1T5M6X1"/>
<keyword evidence="3" id="KW-1185">Reference proteome</keyword>
<dbReference type="RefSeq" id="WP_079494054.1">
    <property type="nucleotide sequence ID" value="NZ_FUZT01000010.1"/>
</dbReference>
<feature type="transmembrane region" description="Helical" evidence="1">
    <location>
        <begin position="16"/>
        <end position="37"/>
    </location>
</feature>
<protein>
    <submittedName>
        <fullName evidence="2">Uncharacterized protein</fullName>
    </submittedName>
</protein>
<evidence type="ECO:0000256" key="1">
    <source>
        <dbReference type="SAM" id="Phobius"/>
    </source>
</evidence>
<reference evidence="2 3" key="1">
    <citation type="submission" date="2017-02" db="EMBL/GenBank/DDBJ databases">
        <authorList>
            <person name="Peterson S.W."/>
        </authorList>
    </citation>
    <scope>NUCLEOTIDE SEQUENCE [LARGE SCALE GENOMIC DNA]</scope>
    <source>
        <strain evidence="2 3">M1</strain>
    </source>
</reference>
<evidence type="ECO:0000313" key="3">
    <source>
        <dbReference type="Proteomes" id="UP000190285"/>
    </source>
</evidence>
<keyword evidence="1" id="KW-1133">Transmembrane helix</keyword>
<organism evidence="2 3">
    <name type="scientific">Maledivibacter halophilus</name>
    <dbReference type="NCBI Taxonomy" id="36842"/>
    <lineage>
        <taxon>Bacteria</taxon>
        <taxon>Bacillati</taxon>
        <taxon>Bacillota</taxon>
        <taxon>Clostridia</taxon>
        <taxon>Peptostreptococcales</taxon>
        <taxon>Caminicellaceae</taxon>
        <taxon>Maledivibacter</taxon>
    </lineage>
</organism>
<accession>A0A1T5M6X1</accession>
<keyword evidence="1" id="KW-0472">Membrane</keyword>
<gene>
    <name evidence="2" type="ORF">SAMN02194393_03990</name>
</gene>
<dbReference type="OrthoDB" id="1953508at2"/>